<sequence length="68" mass="7341">MLPKTAGWLKKKLRGGRSYDRTTSGTALLLLILARPTSGAIGKDRVAESDAAIFARTIEIIVVPCEEL</sequence>
<reference evidence="1 2" key="1">
    <citation type="submission" date="2018-04" db="EMBL/GenBank/DDBJ databases">
        <title>Genomic Encyclopedia of Type Strains, Phase III (KMG-III): the genomes of soil and plant-associated and newly described type strains.</title>
        <authorList>
            <person name="Whitman W."/>
        </authorList>
    </citation>
    <scope>NUCLEOTIDE SEQUENCE [LARGE SCALE GENOMIC DNA]</scope>
    <source>
        <strain evidence="1 2">NW12</strain>
    </source>
</reference>
<gene>
    <name evidence="1" type="ORF">C8J24_3376</name>
</gene>
<dbReference type="Proteomes" id="UP000240996">
    <property type="component" value="Unassembled WGS sequence"/>
</dbReference>
<evidence type="ECO:0000313" key="1">
    <source>
        <dbReference type="EMBL" id="PTM45156.1"/>
    </source>
</evidence>
<name>A0A2T4YP15_9SPHN</name>
<accession>A0A2T4YP15</accession>
<proteinExistence type="predicted"/>
<evidence type="ECO:0000313" key="2">
    <source>
        <dbReference type="Proteomes" id="UP000240996"/>
    </source>
</evidence>
<organism evidence="1 2">
    <name type="scientific">Sphingomonas aerolata</name>
    <dbReference type="NCBI Taxonomy" id="185951"/>
    <lineage>
        <taxon>Bacteria</taxon>
        <taxon>Pseudomonadati</taxon>
        <taxon>Pseudomonadota</taxon>
        <taxon>Alphaproteobacteria</taxon>
        <taxon>Sphingomonadales</taxon>
        <taxon>Sphingomonadaceae</taxon>
        <taxon>Sphingomonas</taxon>
    </lineage>
</organism>
<dbReference type="EMBL" id="PZZN01000003">
    <property type="protein sequence ID" value="PTM45156.1"/>
    <property type="molecule type" value="Genomic_DNA"/>
</dbReference>
<comment type="caution">
    <text evidence="1">The sequence shown here is derived from an EMBL/GenBank/DDBJ whole genome shotgun (WGS) entry which is preliminary data.</text>
</comment>
<keyword evidence="2" id="KW-1185">Reference proteome</keyword>
<protein>
    <submittedName>
        <fullName evidence="1">Uncharacterized protein</fullName>
    </submittedName>
</protein>
<dbReference type="AlphaFoldDB" id="A0A2T4YP15"/>